<protein>
    <recommendedName>
        <fullName evidence="7">Plectin/eS10 N-terminal domain-containing protein</fullName>
    </recommendedName>
</protein>
<keyword evidence="5" id="KW-0687">Ribonucleoprotein</keyword>
<dbReference type="PANTHER" id="PTHR12146">
    <property type="entry name" value="40S RIBOSOMAL PROTEIN S10"/>
    <property type="match status" value="1"/>
</dbReference>
<reference evidence="8" key="1">
    <citation type="submission" date="2020-05" db="EMBL/GenBank/DDBJ databases">
        <title>Phylogenomic resolution of chytrid fungi.</title>
        <authorList>
            <person name="Stajich J.E."/>
            <person name="Amses K."/>
            <person name="Simmons R."/>
            <person name="Seto K."/>
            <person name="Myers J."/>
            <person name="Bonds A."/>
            <person name="Quandt C.A."/>
            <person name="Barry K."/>
            <person name="Liu P."/>
            <person name="Grigoriev I."/>
            <person name="Longcore J.E."/>
            <person name="James T.Y."/>
        </authorList>
    </citation>
    <scope>NUCLEOTIDE SEQUENCE</scope>
    <source>
        <strain evidence="8">JEL0476</strain>
    </source>
</reference>
<keyword evidence="4" id="KW-0689">Ribosomal protein</keyword>
<organism evidence="8 9">
    <name type="scientific">Clydaea vesicula</name>
    <dbReference type="NCBI Taxonomy" id="447962"/>
    <lineage>
        <taxon>Eukaryota</taxon>
        <taxon>Fungi</taxon>
        <taxon>Fungi incertae sedis</taxon>
        <taxon>Chytridiomycota</taxon>
        <taxon>Chytridiomycota incertae sedis</taxon>
        <taxon>Chytridiomycetes</taxon>
        <taxon>Lobulomycetales</taxon>
        <taxon>Lobulomycetaceae</taxon>
        <taxon>Clydaea</taxon>
    </lineage>
</organism>
<gene>
    <name evidence="8" type="ORF">HK099_004400</name>
</gene>
<feature type="region of interest" description="Disordered" evidence="6">
    <location>
        <begin position="80"/>
        <end position="121"/>
    </location>
</feature>
<feature type="compositionally biased region" description="Polar residues" evidence="6">
    <location>
        <begin position="382"/>
        <end position="391"/>
    </location>
</feature>
<feature type="compositionally biased region" description="Low complexity" evidence="6">
    <location>
        <begin position="348"/>
        <end position="363"/>
    </location>
</feature>
<evidence type="ECO:0000256" key="5">
    <source>
        <dbReference type="ARBA" id="ARBA00023274"/>
    </source>
</evidence>
<feature type="domain" description="Plectin/eS10 N-terminal" evidence="7">
    <location>
        <begin position="2"/>
        <end position="78"/>
    </location>
</feature>
<evidence type="ECO:0000313" key="9">
    <source>
        <dbReference type="Proteomes" id="UP001211065"/>
    </source>
</evidence>
<accession>A0AAD5U0A6</accession>
<dbReference type="GO" id="GO:0003735">
    <property type="term" value="F:structural constituent of ribosome"/>
    <property type="evidence" value="ECO:0007669"/>
    <property type="project" value="TreeGrafter"/>
</dbReference>
<evidence type="ECO:0000256" key="1">
    <source>
        <dbReference type="ARBA" id="ARBA00004496"/>
    </source>
</evidence>
<comment type="caution">
    <text evidence="8">The sequence shown here is derived from an EMBL/GenBank/DDBJ whole genome shotgun (WGS) entry which is preliminary data.</text>
</comment>
<dbReference type="Proteomes" id="UP001211065">
    <property type="component" value="Unassembled WGS sequence"/>
</dbReference>
<evidence type="ECO:0000256" key="2">
    <source>
        <dbReference type="ARBA" id="ARBA00007278"/>
    </source>
</evidence>
<dbReference type="GO" id="GO:0003723">
    <property type="term" value="F:RNA binding"/>
    <property type="evidence" value="ECO:0007669"/>
    <property type="project" value="TreeGrafter"/>
</dbReference>
<evidence type="ECO:0000256" key="3">
    <source>
        <dbReference type="ARBA" id="ARBA00022490"/>
    </source>
</evidence>
<dbReference type="Pfam" id="PF03501">
    <property type="entry name" value="S10_plectin"/>
    <property type="match status" value="1"/>
</dbReference>
<feature type="compositionally biased region" description="Low complexity" evidence="6">
    <location>
        <begin position="419"/>
        <end position="442"/>
    </location>
</feature>
<dbReference type="InterPro" id="IPR005326">
    <property type="entry name" value="Plectin_eS10_N"/>
</dbReference>
<proteinExistence type="inferred from homology"/>
<comment type="subcellular location">
    <subcellularLocation>
        <location evidence="1">Cytoplasm</location>
    </subcellularLocation>
</comment>
<dbReference type="AlphaFoldDB" id="A0AAD5U0A6"/>
<dbReference type="PANTHER" id="PTHR12146:SF0">
    <property type="entry name" value="RIBOSOMAL PROTEIN S10"/>
    <property type="match status" value="1"/>
</dbReference>
<dbReference type="GO" id="GO:0022627">
    <property type="term" value="C:cytosolic small ribosomal subunit"/>
    <property type="evidence" value="ECO:0007669"/>
    <property type="project" value="TreeGrafter"/>
</dbReference>
<comment type="similarity">
    <text evidence="2">Belongs to the eukaryotic ribosomal protein eS10 family.</text>
</comment>
<keyword evidence="3" id="KW-0963">Cytoplasm</keyword>
<dbReference type="EMBL" id="JADGJW010000309">
    <property type="protein sequence ID" value="KAJ3220299.1"/>
    <property type="molecule type" value="Genomic_DNA"/>
</dbReference>
<feature type="compositionally biased region" description="Low complexity" evidence="6">
    <location>
        <begin position="458"/>
        <end position="480"/>
    </location>
</feature>
<dbReference type="InterPro" id="IPR036388">
    <property type="entry name" value="WH-like_DNA-bd_sf"/>
</dbReference>
<feature type="region of interest" description="Disordered" evidence="6">
    <location>
        <begin position="417"/>
        <end position="442"/>
    </location>
</feature>
<feature type="region of interest" description="Disordered" evidence="6">
    <location>
        <begin position="325"/>
        <end position="395"/>
    </location>
</feature>
<dbReference type="InterPro" id="IPR037447">
    <property type="entry name" value="Ribosomal_eS10"/>
</dbReference>
<feature type="compositionally biased region" description="Basic and acidic residues" evidence="6">
    <location>
        <begin position="86"/>
        <end position="121"/>
    </location>
</feature>
<name>A0AAD5U0A6_9FUNG</name>
<evidence type="ECO:0000256" key="6">
    <source>
        <dbReference type="SAM" id="MobiDB-lite"/>
    </source>
</evidence>
<dbReference type="Gene3D" id="1.10.10.10">
    <property type="entry name" value="Winged helix-like DNA-binding domain superfamily/Winged helix DNA-binding domain"/>
    <property type="match status" value="1"/>
</dbReference>
<keyword evidence="9" id="KW-1185">Reference proteome</keyword>
<evidence type="ECO:0000313" key="8">
    <source>
        <dbReference type="EMBL" id="KAJ3220299.1"/>
    </source>
</evidence>
<evidence type="ECO:0000259" key="7">
    <source>
        <dbReference type="Pfam" id="PF03501"/>
    </source>
</evidence>
<sequence length="502" mass="56215">MKGVLVAKKDYNASKHQDIDVPNLQVIKALQSLNSRSLVKTNFSWQYYYYYLTNDGIEYLRTFLALPAEIVPRTFIKTQKSVGRPGRSDGDRPQRQQRDGGDRDYRRRDAGEKKEGAAGDFKPEFVNEEEDYLDLDLICDSDSELEEEWFTSPVSNKILKSEKRLSLTQFNSLVKKSLLIEREAKLILKDDVTEKTKKNEGDLTKNTQFERDIVSKNYLNNDFSLSFGRHRKSDLRSSLSSNATFRNDVINKDVEKYNLSIATKSKKTDIPELVSPTSSMFSSASTDLSVSTKCSSNTSVSQSRSGILKSVPQYSMHTTASFRVTPTIKLRQPSPSRLPEPKSINVETPSSRRSFSPTPFNSRIPSPSPQEPFSKKEMSFTKAGTSFPTESRSFKAGSLKRASMLPVQRVISPIPTLTSGREYSSSRSKSPSATTISSSSFSLGKKNNFSSTEYNAKISSSVSSIPRPSSPSLIPIPSASRKPKPRPHSYIPVFSYLSKKPT</sequence>
<evidence type="ECO:0000256" key="4">
    <source>
        <dbReference type="ARBA" id="ARBA00022980"/>
    </source>
</evidence>
<feature type="region of interest" description="Disordered" evidence="6">
    <location>
        <begin position="457"/>
        <end position="491"/>
    </location>
</feature>